<dbReference type="PANTHER" id="PTHR37315">
    <property type="entry name" value="UPF0311 PROTEIN BLR7842"/>
    <property type="match status" value="1"/>
</dbReference>
<dbReference type="InterPro" id="IPR020915">
    <property type="entry name" value="UPF0311"/>
</dbReference>
<dbReference type="RefSeq" id="WP_188435133.1">
    <property type="nucleotide sequence ID" value="NZ_BMCM01000001.1"/>
</dbReference>
<dbReference type="HAMAP" id="MF_00775">
    <property type="entry name" value="UPF0311"/>
    <property type="match status" value="1"/>
</dbReference>
<evidence type="ECO:0000313" key="2">
    <source>
        <dbReference type="EMBL" id="GGD65921.1"/>
    </source>
</evidence>
<dbReference type="Pfam" id="PF11578">
    <property type="entry name" value="DUF3237"/>
    <property type="match status" value="1"/>
</dbReference>
<sequence length="154" mass="17105">MMLALSHLTTLEVELAPALEVGRTAAGVRRVIPITGGFFSGPRLNGKILPGGADWNVARTDGITHLWARYTLRTDTGEHIMITNEGWGTQDDETMRRIFSGETQPDEGWYCRTQPQFEVDLDGPSAWLNDVVCVGSLRPPHRADRVTVDIFQVD</sequence>
<dbReference type="EMBL" id="BMCM01000001">
    <property type="protein sequence ID" value="GGD65921.1"/>
    <property type="molecule type" value="Genomic_DNA"/>
</dbReference>
<proteinExistence type="inferred from homology"/>
<organism evidence="2 3">
    <name type="scientific">Microbacterium murale</name>
    <dbReference type="NCBI Taxonomy" id="1081040"/>
    <lineage>
        <taxon>Bacteria</taxon>
        <taxon>Bacillati</taxon>
        <taxon>Actinomycetota</taxon>
        <taxon>Actinomycetes</taxon>
        <taxon>Micrococcales</taxon>
        <taxon>Microbacteriaceae</taxon>
        <taxon>Microbacterium</taxon>
    </lineage>
</organism>
<evidence type="ECO:0000256" key="1">
    <source>
        <dbReference type="HAMAP-Rule" id="MF_00775"/>
    </source>
</evidence>
<dbReference type="PANTHER" id="PTHR37315:SF1">
    <property type="entry name" value="UPF0311 PROTEIN BLR7842"/>
    <property type="match status" value="1"/>
</dbReference>
<keyword evidence="3" id="KW-1185">Reference proteome</keyword>
<protein>
    <recommendedName>
        <fullName evidence="1">UPF0311 protein GCM10007269_06440</fullName>
    </recommendedName>
</protein>
<reference evidence="3" key="1">
    <citation type="journal article" date="2019" name="Int. J. Syst. Evol. Microbiol.">
        <title>The Global Catalogue of Microorganisms (GCM) 10K type strain sequencing project: providing services to taxonomists for standard genome sequencing and annotation.</title>
        <authorList>
            <consortium name="The Broad Institute Genomics Platform"/>
            <consortium name="The Broad Institute Genome Sequencing Center for Infectious Disease"/>
            <person name="Wu L."/>
            <person name="Ma J."/>
        </authorList>
    </citation>
    <scope>NUCLEOTIDE SEQUENCE [LARGE SCALE GENOMIC DNA]</scope>
    <source>
        <strain evidence="3">CCM 7640</strain>
    </source>
</reference>
<accession>A0ABQ1RFD2</accession>
<comment type="caution">
    <text evidence="2">The sequence shown here is derived from an EMBL/GenBank/DDBJ whole genome shotgun (WGS) entry which is preliminary data.</text>
</comment>
<comment type="similarity">
    <text evidence="1">Belongs to the UPF0311 family.</text>
</comment>
<name>A0ABQ1RFD2_9MICO</name>
<gene>
    <name evidence="2" type="ORF">GCM10007269_06440</name>
</gene>
<dbReference type="Proteomes" id="UP000629365">
    <property type="component" value="Unassembled WGS sequence"/>
</dbReference>
<dbReference type="Gene3D" id="2.40.160.20">
    <property type="match status" value="1"/>
</dbReference>
<evidence type="ECO:0000313" key="3">
    <source>
        <dbReference type="Proteomes" id="UP000629365"/>
    </source>
</evidence>